<dbReference type="InterPro" id="IPR051057">
    <property type="entry name" value="PI-PLC_domain"/>
</dbReference>
<dbReference type="GO" id="GO:0008081">
    <property type="term" value="F:phosphoric diester hydrolase activity"/>
    <property type="evidence" value="ECO:0007669"/>
    <property type="project" value="InterPro"/>
</dbReference>
<dbReference type="PROSITE" id="PS50007">
    <property type="entry name" value="PIPLC_X_DOMAIN"/>
    <property type="match status" value="1"/>
</dbReference>
<dbReference type="SUPFAM" id="SSF51695">
    <property type="entry name" value="PLC-like phosphodiesterases"/>
    <property type="match status" value="1"/>
</dbReference>
<organism evidence="2 3">
    <name type="scientific">Fusarium tjaetaba</name>
    <dbReference type="NCBI Taxonomy" id="1567544"/>
    <lineage>
        <taxon>Eukaryota</taxon>
        <taxon>Fungi</taxon>
        <taxon>Dikarya</taxon>
        <taxon>Ascomycota</taxon>
        <taxon>Pezizomycotina</taxon>
        <taxon>Sordariomycetes</taxon>
        <taxon>Hypocreomycetidae</taxon>
        <taxon>Hypocreales</taxon>
        <taxon>Nectriaceae</taxon>
        <taxon>Fusarium</taxon>
        <taxon>Fusarium fujikuroi species complex</taxon>
    </lineage>
</organism>
<dbReference type="InterPro" id="IPR017946">
    <property type="entry name" value="PLC-like_Pdiesterase_TIM-brl"/>
</dbReference>
<dbReference type="PANTHER" id="PTHR13593:SF113">
    <property type="entry name" value="SI:DKEY-266F7.9"/>
    <property type="match status" value="1"/>
</dbReference>
<accession>A0A8H5VIX1</accession>
<dbReference type="OrthoDB" id="1046782at2759"/>
<dbReference type="Proteomes" id="UP000530670">
    <property type="component" value="Unassembled WGS sequence"/>
</dbReference>
<protein>
    <submittedName>
        <fullName evidence="2">Plc-like phosphodiesterase</fullName>
    </submittedName>
</protein>
<dbReference type="SMART" id="SM00148">
    <property type="entry name" value="PLCXc"/>
    <property type="match status" value="1"/>
</dbReference>
<evidence type="ECO:0000259" key="1">
    <source>
        <dbReference type="SMART" id="SM00148"/>
    </source>
</evidence>
<proteinExistence type="predicted"/>
<comment type="caution">
    <text evidence="2">The sequence shown here is derived from an EMBL/GenBank/DDBJ whole genome shotgun (WGS) entry which is preliminary data.</text>
</comment>
<reference evidence="2 3" key="1">
    <citation type="submission" date="2020-05" db="EMBL/GenBank/DDBJ databases">
        <title>Identification and distribution of gene clusters putatively required for synthesis of sphingolipid metabolism inhibitors in phylogenetically diverse species of the filamentous fungus Fusarium.</title>
        <authorList>
            <person name="Kim H.-S."/>
            <person name="Busman M."/>
            <person name="Brown D.W."/>
            <person name="Divon H."/>
            <person name="Uhlig S."/>
            <person name="Proctor R.H."/>
        </authorList>
    </citation>
    <scope>NUCLEOTIDE SEQUENCE [LARGE SCALE GENOMIC DNA]</scope>
    <source>
        <strain evidence="2 3">NRRL 66243</strain>
    </source>
</reference>
<evidence type="ECO:0000313" key="3">
    <source>
        <dbReference type="Proteomes" id="UP000530670"/>
    </source>
</evidence>
<gene>
    <name evidence="2" type="ORF">FTJAE_10475</name>
</gene>
<feature type="domain" description="Phosphatidylinositol-specific phospholipase C X" evidence="1">
    <location>
        <begin position="343"/>
        <end position="495"/>
    </location>
</feature>
<evidence type="ECO:0000313" key="2">
    <source>
        <dbReference type="EMBL" id="KAF5623928.1"/>
    </source>
</evidence>
<dbReference type="AlphaFoldDB" id="A0A8H5VIX1"/>
<dbReference type="GO" id="GO:0006629">
    <property type="term" value="P:lipid metabolic process"/>
    <property type="evidence" value="ECO:0007669"/>
    <property type="project" value="InterPro"/>
</dbReference>
<dbReference type="PANTHER" id="PTHR13593">
    <property type="match status" value="1"/>
</dbReference>
<dbReference type="EMBL" id="JAAQRI010000243">
    <property type="protein sequence ID" value="KAF5623928.1"/>
    <property type="molecule type" value="Genomic_DNA"/>
</dbReference>
<name>A0A8H5VIX1_9HYPO</name>
<keyword evidence="3" id="KW-1185">Reference proteome</keyword>
<dbReference type="InterPro" id="IPR000909">
    <property type="entry name" value="PLipase_C_PInositol-sp_X_dom"/>
</dbReference>
<dbReference type="RefSeq" id="XP_037202440.1">
    <property type="nucleotide sequence ID" value="XM_037343321.1"/>
</dbReference>
<dbReference type="Gene3D" id="3.20.20.190">
    <property type="entry name" value="Phosphatidylinositol (PI) phosphodiesterase"/>
    <property type="match status" value="1"/>
</dbReference>
<sequence>MVSFSDVLNPSKDPPVPWSQAEPLVPGPYNAGTQFKPAICEFQGKIFLAWATMPSDGNPPSFSFTHWLPSDNGWAPFTVVLLGNAKQCNTSTMVVFKGVLYLFVPYTSITGSISACAIYSYNETTFEYICDWGSQWCNALSAIVYNDILHVVGYNQSDDDHFIWTYSDPDTTDIDLISSTMGFNGNSKINEQTSSNPALVFRDGHVRLMFLSHSDYRSILEITLDMETQPPSWSSNVAVPGESGDSGISATSTPTGAEAWICFKTHGGYNNLMCRWERKSNSWTSNQPMGDGMILWCENEAALLYSDSWVYAVWNSPLQGGSIYWSRRPMKQISPENWMGSLDDQSISIAALSIPGTHDSATSAWYNPDLGLLRTQDMSITQQLNAGIRYLDLRVGYGHRQDTSGAEIDTFVAVHGDFTIDLTVQMIFTMLYEWLDAHPTEAIVAQMKADQTLANPQLVSDSVNDLVMANPQYWALGETIPTLDQIKGKIQLIRRFPRPDAYNGTSTTFGINATNWPNNDQGDINNPLINPNSPPVSLAIEDHYCYDNDGDIALKKKKEMVIDFISRAVSSWDASTEPNAPINPTWFIGYTSYVTSTAGPDFSSFPNVVKVADSNFNYATKALGGDTPLNEALENYIKSQGGPGVPAMVGTVVMDYPNLNSGTLIESIIWTNKLNTAGFSVSP</sequence>
<dbReference type="GeneID" id="59295591"/>